<dbReference type="Gene3D" id="3.30.750.24">
    <property type="entry name" value="STAS domain"/>
    <property type="match status" value="1"/>
</dbReference>
<feature type="domain" description="STAS" evidence="1">
    <location>
        <begin position="27"/>
        <end position="135"/>
    </location>
</feature>
<gene>
    <name evidence="2" type="ORF">GCM10011588_70230</name>
</gene>
<dbReference type="InterPro" id="IPR002645">
    <property type="entry name" value="STAS_dom"/>
</dbReference>
<reference evidence="2" key="2">
    <citation type="submission" date="2020-09" db="EMBL/GenBank/DDBJ databases">
        <authorList>
            <person name="Sun Q."/>
            <person name="Zhou Y."/>
        </authorList>
    </citation>
    <scope>NUCLEOTIDE SEQUENCE</scope>
    <source>
        <strain evidence="2">CGMCC 4.3508</strain>
    </source>
</reference>
<dbReference type="Proteomes" id="UP000638263">
    <property type="component" value="Unassembled WGS sequence"/>
</dbReference>
<sequence>MSVTAALYQVDQHRRRDPRPPATTRMWSRRSTEYPDCVIARVEGELDAVLHDELRTALGRCRSMLCRVVVLDLRATTFMSIRAASVLADAKADAWRAGIELRVVSGRKEVERALEVAGVRPQFRYFPTLRTALTS</sequence>
<accession>A0A917RYR3</accession>
<proteinExistence type="predicted"/>
<dbReference type="AlphaFoldDB" id="A0A917RYR3"/>
<dbReference type="Pfam" id="PF01740">
    <property type="entry name" value="STAS"/>
    <property type="match status" value="1"/>
</dbReference>
<dbReference type="EMBL" id="BMMH01000039">
    <property type="protein sequence ID" value="GGL45468.1"/>
    <property type="molecule type" value="Genomic_DNA"/>
</dbReference>
<dbReference type="CDD" id="cd07043">
    <property type="entry name" value="STAS_anti-anti-sigma_factors"/>
    <property type="match status" value="1"/>
</dbReference>
<name>A0A917RYR3_9NOCA</name>
<evidence type="ECO:0000313" key="3">
    <source>
        <dbReference type="Proteomes" id="UP000638263"/>
    </source>
</evidence>
<evidence type="ECO:0000259" key="1">
    <source>
        <dbReference type="PROSITE" id="PS50801"/>
    </source>
</evidence>
<keyword evidence="3" id="KW-1185">Reference proteome</keyword>
<reference evidence="2" key="1">
    <citation type="journal article" date="2014" name="Int. J. Syst. Evol. Microbiol.">
        <title>Complete genome sequence of Corynebacterium casei LMG S-19264T (=DSM 44701T), isolated from a smear-ripened cheese.</title>
        <authorList>
            <consortium name="US DOE Joint Genome Institute (JGI-PGF)"/>
            <person name="Walter F."/>
            <person name="Albersmeier A."/>
            <person name="Kalinowski J."/>
            <person name="Ruckert C."/>
        </authorList>
    </citation>
    <scope>NUCLEOTIDE SEQUENCE</scope>
    <source>
        <strain evidence="2">CGMCC 4.3508</strain>
    </source>
</reference>
<organism evidence="2 3">
    <name type="scientific">Nocardia jinanensis</name>
    <dbReference type="NCBI Taxonomy" id="382504"/>
    <lineage>
        <taxon>Bacteria</taxon>
        <taxon>Bacillati</taxon>
        <taxon>Actinomycetota</taxon>
        <taxon>Actinomycetes</taxon>
        <taxon>Mycobacteriales</taxon>
        <taxon>Nocardiaceae</taxon>
        <taxon>Nocardia</taxon>
    </lineage>
</organism>
<protein>
    <recommendedName>
        <fullName evidence="1">STAS domain-containing protein</fullName>
    </recommendedName>
</protein>
<dbReference type="InterPro" id="IPR036513">
    <property type="entry name" value="STAS_dom_sf"/>
</dbReference>
<dbReference type="PROSITE" id="PS50801">
    <property type="entry name" value="STAS"/>
    <property type="match status" value="1"/>
</dbReference>
<dbReference type="SUPFAM" id="SSF52091">
    <property type="entry name" value="SpoIIaa-like"/>
    <property type="match status" value="1"/>
</dbReference>
<comment type="caution">
    <text evidence="2">The sequence shown here is derived from an EMBL/GenBank/DDBJ whole genome shotgun (WGS) entry which is preliminary data.</text>
</comment>
<evidence type="ECO:0000313" key="2">
    <source>
        <dbReference type="EMBL" id="GGL45468.1"/>
    </source>
</evidence>